<dbReference type="AlphaFoldDB" id="A0A2H3CE14"/>
<accession>A0A2H3CE14</accession>
<proteinExistence type="predicted"/>
<dbReference type="OrthoDB" id="3267748at2759"/>
<protein>
    <recommendedName>
        <fullName evidence="3">Retrotransposon gag domain-containing protein</fullName>
    </recommendedName>
</protein>
<dbReference type="OMA" id="CANNHNT"/>
<evidence type="ECO:0008006" key="3">
    <source>
        <dbReference type="Google" id="ProtNLM"/>
    </source>
</evidence>
<dbReference type="Proteomes" id="UP000217790">
    <property type="component" value="Unassembled WGS sequence"/>
</dbReference>
<gene>
    <name evidence="1" type="ORF">ARMGADRAFT_948505</name>
</gene>
<evidence type="ECO:0000313" key="1">
    <source>
        <dbReference type="EMBL" id="PBK81301.1"/>
    </source>
</evidence>
<feature type="non-terminal residue" evidence="1">
    <location>
        <position position="1"/>
    </location>
</feature>
<organism evidence="1 2">
    <name type="scientific">Armillaria gallica</name>
    <name type="common">Bulbous honey fungus</name>
    <name type="synonym">Armillaria bulbosa</name>
    <dbReference type="NCBI Taxonomy" id="47427"/>
    <lineage>
        <taxon>Eukaryota</taxon>
        <taxon>Fungi</taxon>
        <taxon>Dikarya</taxon>
        <taxon>Basidiomycota</taxon>
        <taxon>Agaricomycotina</taxon>
        <taxon>Agaricomycetes</taxon>
        <taxon>Agaricomycetidae</taxon>
        <taxon>Agaricales</taxon>
        <taxon>Marasmiineae</taxon>
        <taxon>Physalacriaceae</taxon>
        <taxon>Armillaria</taxon>
    </lineage>
</organism>
<dbReference type="EMBL" id="KZ293732">
    <property type="protein sequence ID" value="PBK81301.1"/>
    <property type="molecule type" value="Genomic_DNA"/>
</dbReference>
<keyword evidence="2" id="KW-1185">Reference proteome</keyword>
<dbReference type="STRING" id="47427.A0A2H3CE14"/>
<evidence type="ECO:0000313" key="2">
    <source>
        <dbReference type="Proteomes" id="UP000217790"/>
    </source>
</evidence>
<reference evidence="2" key="1">
    <citation type="journal article" date="2017" name="Nat. Ecol. Evol.">
        <title>Genome expansion and lineage-specific genetic innovations in the forest pathogenic fungi Armillaria.</title>
        <authorList>
            <person name="Sipos G."/>
            <person name="Prasanna A.N."/>
            <person name="Walter M.C."/>
            <person name="O'Connor E."/>
            <person name="Balint B."/>
            <person name="Krizsan K."/>
            <person name="Kiss B."/>
            <person name="Hess J."/>
            <person name="Varga T."/>
            <person name="Slot J."/>
            <person name="Riley R."/>
            <person name="Boka B."/>
            <person name="Rigling D."/>
            <person name="Barry K."/>
            <person name="Lee J."/>
            <person name="Mihaltcheva S."/>
            <person name="LaButti K."/>
            <person name="Lipzen A."/>
            <person name="Waldron R."/>
            <person name="Moloney N.M."/>
            <person name="Sperisen C."/>
            <person name="Kredics L."/>
            <person name="Vagvoelgyi C."/>
            <person name="Patrignani A."/>
            <person name="Fitzpatrick D."/>
            <person name="Nagy I."/>
            <person name="Doyle S."/>
            <person name="Anderson J.B."/>
            <person name="Grigoriev I.V."/>
            <person name="Gueldener U."/>
            <person name="Muensterkoetter M."/>
            <person name="Nagy L.G."/>
        </authorList>
    </citation>
    <scope>NUCLEOTIDE SEQUENCE [LARGE SCALE GENOMIC DNA]</scope>
    <source>
        <strain evidence="2">Ar21-2</strain>
    </source>
</reference>
<dbReference type="InParanoid" id="A0A2H3CE14"/>
<sequence length="195" mass="23265">KPIPPSTYNGSDDLKKVACFIQECKQYLKMAKVADEDKVFRISRYLEGPAQDFYDQSVSMNYNEWNIDTFFWEFFNYCFPHDYCAKVCQKIKQCFQEERDVRAYAHELKGHYHMLGDESERTQVLRLWYGLRRDLRQELSAHYYNKEVNTWEKIVDMAEILDISHRKEGAKAHGDYEHNCCANNHNTNETTECNK</sequence>
<name>A0A2H3CE14_ARMGA</name>